<protein>
    <submittedName>
        <fullName evidence="1">Uncharacterized protein</fullName>
    </submittedName>
</protein>
<organism evidence="1 4">
    <name type="scientific">Pseudomonas syringae pv. maculicola</name>
    <dbReference type="NCBI Taxonomy" id="59511"/>
    <lineage>
        <taxon>Bacteria</taxon>
        <taxon>Pseudomonadati</taxon>
        <taxon>Pseudomonadota</taxon>
        <taxon>Gammaproteobacteria</taxon>
        <taxon>Pseudomonadales</taxon>
        <taxon>Pseudomonadaceae</taxon>
        <taxon>Pseudomonas</taxon>
    </lineage>
</organism>
<dbReference type="EMBL" id="RBUQ01000216">
    <property type="protein sequence ID" value="RMV34693.1"/>
    <property type="molecule type" value="Genomic_DNA"/>
</dbReference>
<accession>A0A0P9TJW1</accession>
<dbReference type="Proteomes" id="UP000271631">
    <property type="component" value="Unassembled WGS sequence"/>
</dbReference>
<comment type="caution">
    <text evidence="1">The sequence shown here is derived from an EMBL/GenBank/DDBJ whole genome shotgun (WGS) entry which is preliminary data.</text>
</comment>
<proteinExistence type="predicted"/>
<evidence type="ECO:0000313" key="1">
    <source>
        <dbReference type="EMBL" id="RML95579.1"/>
    </source>
</evidence>
<sequence>MTDDGMQAFELSDDRACRSICKIVGYRLQKIFIYFQPRKKNPQTSFRRTPNGHS</sequence>
<name>A0A0P9TJW1_PSEYM</name>
<evidence type="ECO:0000313" key="2">
    <source>
        <dbReference type="EMBL" id="RMV34693.1"/>
    </source>
</evidence>
<dbReference type="Proteomes" id="UP000282378">
    <property type="component" value="Unassembled WGS sequence"/>
</dbReference>
<dbReference type="EMBL" id="RBNL01000889">
    <property type="protein sequence ID" value="RML95579.1"/>
    <property type="molecule type" value="Genomic_DNA"/>
</dbReference>
<dbReference type="AlphaFoldDB" id="A0A0P9TJW1"/>
<evidence type="ECO:0000313" key="3">
    <source>
        <dbReference type="Proteomes" id="UP000271631"/>
    </source>
</evidence>
<reference evidence="3 4" key="1">
    <citation type="submission" date="2018-08" db="EMBL/GenBank/DDBJ databases">
        <title>Recombination of ecologically and evolutionarily significant loci maintains genetic cohesion in the Pseudomonas syringae species complex.</title>
        <authorList>
            <person name="Dillon M."/>
            <person name="Thakur S."/>
            <person name="Almeida R.N.D."/>
            <person name="Weir B.S."/>
            <person name="Guttman D.S."/>
        </authorList>
    </citation>
    <scope>NUCLEOTIDE SEQUENCE [LARGE SCALE GENOMIC DNA]</scope>
    <source>
        <strain evidence="1 4">88_10</strain>
        <strain evidence="2 3">ICMP 11281</strain>
    </source>
</reference>
<gene>
    <name evidence="2" type="ORF">ALP13_103426</name>
    <name evidence="1" type="ORF">APX70_08259</name>
</gene>
<evidence type="ECO:0000313" key="4">
    <source>
        <dbReference type="Proteomes" id="UP000282378"/>
    </source>
</evidence>